<dbReference type="AlphaFoldDB" id="A0A183IQK1"/>
<reference evidence="1 2" key="2">
    <citation type="submission" date="2018-11" db="EMBL/GenBank/DDBJ databases">
        <authorList>
            <consortium name="Pathogen Informatics"/>
        </authorList>
    </citation>
    <scope>NUCLEOTIDE SEQUENCE [LARGE SCALE GENOMIC DNA]</scope>
</reference>
<proteinExistence type="predicted"/>
<dbReference type="EMBL" id="UZAM01009332">
    <property type="protein sequence ID" value="VDP08616.1"/>
    <property type="molecule type" value="Genomic_DNA"/>
</dbReference>
<evidence type="ECO:0000313" key="3">
    <source>
        <dbReference type="WBParaSite" id="SBAD_0000613301-mRNA-1"/>
    </source>
</evidence>
<sequence>MKKLGNPPHMPVMSLEDSVLFTPPVQCKEEERDSVTWTVWKKITTEIRIDTITMGTTSVTAHHPPSYGTLDCLTFREKPVL</sequence>
<dbReference type="Proteomes" id="UP000270296">
    <property type="component" value="Unassembled WGS sequence"/>
</dbReference>
<gene>
    <name evidence="1" type="ORF">SBAD_LOCUS5898</name>
</gene>
<accession>A0A183IQK1</accession>
<keyword evidence="2" id="KW-1185">Reference proteome</keyword>
<name>A0A183IQK1_9BILA</name>
<evidence type="ECO:0000313" key="2">
    <source>
        <dbReference type="Proteomes" id="UP000270296"/>
    </source>
</evidence>
<evidence type="ECO:0000313" key="1">
    <source>
        <dbReference type="EMBL" id="VDP08616.1"/>
    </source>
</evidence>
<dbReference type="WBParaSite" id="SBAD_0000613301-mRNA-1">
    <property type="protein sequence ID" value="SBAD_0000613301-mRNA-1"/>
    <property type="gene ID" value="SBAD_0000613301"/>
</dbReference>
<reference evidence="3" key="1">
    <citation type="submission" date="2016-06" db="UniProtKB">
        <authorList>
            <consortium name="WormBaseParasite"/>
        </authorList>
    </citation>
    <scope>IDENTIFICATION</scope>
</reference>
<protein>
    <submittedName>
        <fullName evidence="3">Ig-like domain-containing protein</fullName>
    </submittedName>
</protein>
<organism evidence="3">
    <name type="scientific">Soboliphyme baturini</name>
    <dbReference type="NCBI Taxonomy" id="241478"/>
    <lineage>
        <taxon>Eukaryota</taxon>
        <taxon>Metazoa</taxon>
        <taxon>Ecdysozoa</taxon>
        <taxon>Nematoda</taxon>
        <taxon>Enoplea</taxon>
        <taxon>Dorylaimia</taxon>
        <taxon>Dioctophymatida</taxon>
        <taxon>Dioctophymatoidea</taxon>
        <taxon>Soboliphymatidae</taxon>
        <taxon>Soboliphyme</taxon>
    </lineage>
</organism>